<dbReference type="EMBL" id="HG675638">
    <property type="protein sequence ID" value="CDJ41582.1"/>
    <property type="molecule type" value="Genomic_DNA"/>
</dbReference>
<dbReference type="AlphaFoldDB" id="U6KTY0"/>
<dbReference type="OrthoDB" id="345976at2759"/>
<evidence type="ECO:0000313" key="3">
    <source>
        <dbReference type="Proteomes" id="UP000030747"/>
    </source>
</evidence>
<feature type="transmembrane region" description="Helical" evidence="1">
    <location>
        <begin position="58"/>
        <end position="75"/>
    </location>
</feature>
<protein>
    <submittedName>
        <fullName evidence="2">Uncharacterized protein</fullName>
    </submittedName>
</protein>
<organism evidence="2 3">
    <name type="scientific">Eimeria tenella</name>
    <name type="common">Coccidian parasite</name>
    <dbReference type="NCBI Taxonomy" id="5802"/>
    <lineage>
        <taxon>Eukaryota</taxon>
        <taxon>Sar</taxon>
        <taxon>Alveolata</taxon>
        <taxon>Apicomplexa</taxon>
        <taxon>Conoidasida</taxon>
        <taxon>Coccidia</taxon>
        <taxon>Eucoccidiorida</taxon>
        <taxon>Eimeriorina</taxon>
        <taxon>Eimeriidae</taxon>
        <taxon>Eimeria</taxon>
    </lineage>
</organism>
<accession>U6KTY0</accession>
<keyword evidence="1" id="KW-0812">Transmembrane</keyword>
<gene>
    <name evidence="2" type="ORF">ETH_00022660</name>
</gene>
<dbReference type="OMA" id="CLMHALG"/>
<dbReference type="RefSeq" id="XP_013232332.1">
    <property type="nucleotide sequence ID" value="XM_013376878.1"/>
</dbReference>
<keyword evidence="3" id="KW-1185">Reference proteome</keyword>
<dbReference type="PROSITE" id="PS51257">
    <property type="entry name" value="PROKAR_LIPOPROTEIN"/>
    <property type="match status" value="1"/>
</dbReference>
<dbReference type="VEuPathDB" id="ToxoDB:ETH_00022660"/>
<name>U6KTY0_EIMTE</name>
<feature type="transmembrane region" description="Helical" evidence="1">
    <location>
        <begin position="179"/>
        <end position="202"/>
    </location>
</feature>
<keyword evidence="1" id="KW-0472">Membrane</keyword>
<dbReference type="GeneID" id="25253644"/>
<keyword evidence="1" id="KW-1133">Transmembrane helix</keyword>
<feature type="transmembrane region" description="Helical" evidence="1">
    <location>
        <begin position="95"/>
        <end position="113"/>
    </location>
</feature>
<sequence length="315" mass="34868">MRAYIVQYPLAASVPLILGACMTLSVLLFCILILLLYLRSNSELTMLHRISNCLRVLVVSQTAFTVTAVVILSVVNAAEGRSSATFSSIISGRQAASVLKAAFAALVAGYSFFATEHHLFRWVALVGAAIVSGVDAMDLANLGHLIGQLQASEDALSNGDASAQSLAIWALRIQYSAKVFSFFSLLLAMQIIGCLMHALGWFELNELPNDEEVAGHLKELARATINRRIQEKRNPERFEEGTGKRLFNPTDKLEVTWDQMTDLIVGRDKRTSHPISTNPRGQIPPEVKKELRQILLKMGIKRNQIYEILDDEEDE</sequence>
<evidence type="ECO:0000313" key="2">
    <source>
        <dbReference type="EMBL" id="CDJ41582.1"/>
    </source>
</evidence>
<proteinExistence type="predicted"/>
<evidence type="ECO:0000256" key="1">
    <source>
        <dbReference type="SAM" id="Phobius"/>
    </source>
</evidence>
<reference evidence="2" key="2">
    <citation type="submission" date="2013-10" db="EMBL/GenBank/DDBJ databases">
        <authorList>
            <person name="Aslett M."/>
        </authorList>
    </citation>
    <scope>NUCLEOTIDE SEQUENCE [LARGE SCALE GENOMIC DNA]</scope>
    <source>
        <strain evidence="2">Houghton</strain>
    </source>
</reference>
<dbReference type="VEuPathDB" id="ToxoDB:ETH2_0937500"/>
<dbReference type="Proteomes" id="UP000030747">
    <property type="component" value="Unassembled WGS sequence"/>
</dbReference>
<feature type="transmembrane region" description="Helical" evidence="1">
    <location>
        <begin position="12"/>
        <end position="38"/>
    </location>
</feature>
<reference evidence="2" key="1">
    <citation type="submission" date="2013-10" db="EMBL/GenBank/DDBJ databases">
        <title>Genomic analysis of the causative agents of coccidiosis in chickens.</title>
        <authorList>
            <person name="Reid A.J."/>
            <person name="Blake D."/>
            <person name="Billington K."/>
            <person name="Browne H."/>
            <person name="Dunn M."/>
            <person name="Hung S."/>
            <person name="Kawahara F."/>
            <person name="Miranda-Saavedra D."/>
            <person name="Mourier T."/>
            <person name="Nagra H."/>
            <person name="Otto T.D."/>
            <person name="Rawlings N."/>
            <person name="Sanchez A."/>
            <person name="Sanders M."/>
            <person name="Subramaniam C."/>
            <person name="Tay Y."/>
            <person name="Dear P."/>
            <person name="Doerig C."/>
            <person name="Gruber A."/>
            <person name="Parkinson J."/>
            <person name="Shirley M."/>
            <person name="Wan K.L."/>
            <person name="Berriman M."/>
            <person name="Tomley F."/>
            <person name="Pain A."/>
        </authorList>
    </citation>
    <scope>NUCLEOTIDE SEQUENCE [LARGE SCALE GENOMIC DNA]</scope>
    <source>
        <strain evidence="2">Houghton</strain>
    </source>
</reference>